<reference evidence="2 3" key="1">
    <citation type="submission" date="2018-10" db="EMBL/GenBank/DDBJ databases">
        <title>Kocuria tytouropygialis sp. nov., isolated from the uropygial gland of an American barn owl (Tyto furcata).</title>
        <authorList>
            <person name="Braun M.S."/>
            <person name="Wang E."/>
            <person name="Zimmermann S."/>
            <person name="Wagner H."/>
            <person name="Wink M."/>
        </authorList>
    </citation>
    <scope>NUCLEOTIDE SEQUENCE [LARGE SCALE GENOMIC DNA]</scope>
    <source>
        <strain evidence="2 3">442</strain>
    </source>
</reference>
<proteinExistence type="predicted"/>
<keyword evidence="1" id="KW-0812">Transmembrane</keyword>
<evidence type="ECO:0000313" key="2">
    <source>
        <dbReference type="EMBL" id="RKQ36975.1"/>
    </source>
</evidence>
<name>A0A495ADL5_9MICC</name>
<comment type="caution">
    <text evidence="2">The sequence shown here is derived from an EMBL/GenBank/DDBJ whole genome shotgun (WGS) entry which is preliminary data.</text>
</comment>
<dbReference type="RefSeq" id="WP_121030278.1">
    <property type="nucleotide sequence ID" value="NZ_PNJG02000001.1"/>
</dbReference>
<keyword evidence="3" id="KW-1185">Reference proteome</keyword>
<keyword evidence="1" id="KW-1133">Transmembrane helix</keyword>
<feature type="transmembrane region" description="Helical" evidence="1">
    <location>
        <begin position="41"/>
        <end position="59"/>
    </location>
</feature>
<accession>A0A495ADL5</accession>
<evidence type="ECO:0000256" key="1">
    <source>
        <dbReference type="SAM" id="Phobius"/>
    </source>
</evidence>
<dbReference type="EMBL" id="PNJG02000001">
    <property type="protein sequence ID" value="RKQ36975.1"/>
    <property type="molecule type" value="Genomic_DNA"/>
</dbReference>
<dbReference type="InterPro" id="IPR019099">
    <property type="entry name" value="Uncharacterised_PGPGW_TM"/>
</dbReference>
<feature type="transmembrane region" description="Helical" evidence="1">
    <location>
        <begin position="65"/>
        <end position="82"/>
    </location>
</feature>
<dbReference type="OrthoDB" id="3295542at2"/>
<organism evidence="2 3">
    <name type="scientific">Kocuria tytonis</name>
    <dbReference type="NCBI Taxonomy" id="2054280"/>
    <lineage>
        <taxon>Bacteria</taxon>
        <taxon>Bacillati</taxon>
        <taxon>Actinomycetota</taxon>
        <taxon>Actinomycetes</taxon>
        <taxon>Micrococcales</taxon>
        <taxon>Micrococcaceae</taxon>
        <taxon>Kocuria</taxon>
    </lineage>
</organism>
<keyword evidence="1" id="KW-0472">Membrane</keyword>
<dbReference type="Proteomes" id="UP000249516">
    <property type="component" value="Unassembled WGS sequence"/>
</dbReference>
<dbReference type="Pfam" id="PF09656">
    <property type="entry name" value="PGPGW"/>
    <property type="match status" value="1"/>
</dbReference>
<dbReference type="AlphaFoldDB" id="A0A495ADL5"/>
<protein>
    <submittedName>
        <fullName evidence="2">TIGR02611 family protein</fullName>
    </submittedName>
</protein>
<evidence type="ECO:0000313" key="3">
    <source>
        <dbReference type="Proteomes" id="UP000249516"/>
    </source>
</evidence>
<sequence>MGSEFHEEIERGESGGRVHAAVLRLRAWSERHPVLRFLHKAVVVVLGGVLALAGLIMLVTPGPGWVFIFLGLGVWSTEFEWAHRLNLRIKRAALRVWRWWSNLMAQRRYRRAREKPHAWRQGPRHMRAAPAAD</sequence>
<gene>
    <name evidence="2" type="ORF">C1C97_005090</name>
</gene>